<evidence type="ECO:0000256" key="4">
    <source>
        <dbReference type="PIRSR" id="PIRSR001112-1"/>
    </source>
</evidence>
<evidence type="ECO:0000256" key="2">
    <source>
        <dbReference type="ARBA" id="ARBA00022797"/>
    </source>
</evidence>
<organism evidence="6 7">
    <name type="scientific">Arthrobacter pigmenti</name>
    <dbReference type="NCBI Taxonomy" id="271432"/>
    <lineage>
        <taxon>Bacteria</taxon>
        <taxon>Bacillati</taxon>
        <taxon>Actinomycetota</taxon>
        <taxon>Actinomycetes</taxon>
        <taxon>Micrococcales</taxon>
        <taxon>Micrococcaceae</taxon>
        <taxon>Arthrobacter</taxon>
    </lineage>
</organism>
<dbReference type="PANTHER" id="PTHR21661">
    <property type="entry name" value="EPOXIDE HYDROLASE 1-RELATED"/>
    <property type="match status" value="1"/>
</dbReference>
<dbReference type="SUPFAM" id="SSF53474">
    <property type="entry name" value="alpha/beta-Hydrolases"/>
    <property type="match status" value="1"/>
</dbReference>
<dbReference type="Gene3D" id="3.40.50.1820">
    <property type="entry name" value="alpha/beta hydrolase"/>
    <property type="match status" value="1"/>
</dbReference>
<accession>A0A846RT71</accession>
<comment type="similarity">
    <text evidence="1">Belongs to the peptidase S33 family.</text>
</comment>
<reference evidence="6 7" key="1">
    <citation type="submission" date="2020-03" db="EMBL/GenBank/DDBJ databases">
        <title>Sequencing the genomes of 1000 actinobacteria strains.</title>
        <authorList>
            <person name="Klenk H.-P."/>
        </authorList>
    </citation>
    <scope>NUCLEOTIDE SEQUENCE [LARGE SCALE GENOMIC DNA]</scope>
    <source>
        <strain evidence="6 7">DSM 16403</strain>
    </source>
</reference>
<sequence length="395" mass="43761">MTTSEIVPFTIRIPQDEIDDLRRRLAAARVPASLPPTVNEWGASSEWDQGVPQSWLAALADYWRDGFDWRAYEQRLNDIPQFTTRIDGQTMHFVHVRSEDDDAVPLLLAHGWPGSFLEFVDLIGPLTAPERHGRPGGPAFHVVVPSAPGFAFSSPLADGGWDDSRIADAYAELMSRLGYEQFGVQGGDFGAGLAPEIARRAPGRVMGIHVNGTTGPMPQLPLSEEEAAALTDRERQAIKDIEAFMWQQFGYISIQSTRPGLIGTMLTDSPTAQLAWIMDKFQAWTWPVEQDVLQILDRDLLLANVSLYWFTRTAGSAALTVYAQGSGWGTPKEKTSVPTAVLNFAHDIAIRSYVERENTVTRWTDVDHGGHFAALEEPDLLVEDLRAFFSTLAKP</sequence>
<evidence type="ECO:0000256" key="3">
    <source>
        <dbReference type="ARBA" id="ARBA00022801"/>
    </source>
</evidence>
<dbReference type="PANTHER" id="PTHR21661:SF35">
    <property type="entry name" value="EPOXIDE HYDROLASE"/>
    <property type="match status" value="1"/>
</dbReference>
<dbReference type="GO" id="GO:0004301">
    <property type="term" value="F:epoxide hydrolase activity"/>
    <property type="evidence" value="ECO:0007669"/>
    <property type="project" value="TreeGrafter"/>
</dbReference>
<comment type="caution">
    <text evidence="6">The sequence shown here is derived from an EMBL/GenBank/DDBJ whole genome shotgun (WGS) entry which is preliminary data.</text>
</comment>
<dbReference type="EMBL" id="JAATJL010000001">
    <property type="protein sequence ID" value="NJC23694.1"/>
    <property type="molecule type" value="Genomic_DNA"/>
</dbReference>
<name>A0A846RT71_9MICC</name>
<evidence type="ECO:0000256" key="1">
    <source>
        <dbReference type="ARBA" id="ARBA00010088"/>
    </source>
</evidence>
<feature type="active site" description="Nucleophile" evidence="4">
    <location>
        <position position="188"/>
    </location>
</feature>
<feature type="domain" description="Epoxide hydrolase N-terminal" evidence="5">
    <location>
        <begin position="7"/>
        <end position="119"/>
    </location>
</feature>
<dbReference type="GO" id="GO:0097176">
    <property type="term" value="P:epoxide metabolic process"/>
    <property type="evidence" value="ECO:0007669"/>
    <property type="project" value="TreeGrafter"/>
</dbReference>
<evidence type="ECO:0000313" key="7">
    <source>
        <dbReference type="Proteomes" id="UP000547458"/>
    </source>
</evidence>
<keyword evidence="7" id="KW-1185">Reference proteome</keyword>
<feature type="active site" description="Proton acceptor" evidence="4">
    <location>
        <position position="371"/>
    </location>
</feature>
<gene>
    <name evidence="6" type="ORF">BJ994_002770</name>
</gene>
<dbReference type="InterPro" id="IPR010497">
    <property type="entry name" value="Epoxide_hydro_N"/>
</dbReference>
<keyword evidence="2" id="KW-0058">Aromatic hydrocarbons catabolism</keyword>
<dbReference type="Proteomes" id="UP000547458">
    <property type="component" value="Unassembled WGS sequence"/>
</dbReference>
<dbReference type="InterPro" id="IPR029058">
    <property type="entry name" value="AB_hydrolase_fold"/>
</dbReference>
<dbReference type="InterPro" id="IPR016292">
    <property type="entry name" value="Epoxide_hydrolase"/>
</dbReference>
<evidence type="ECO:0000313" key="6">
    <source>
        <dbReference type="EMBL" id="NJC23694.1"/>
    </source>
</evidence>
<proteinExistence type="inferred from homology"/>
<dbReference type="PRINTS" id="PR00412">
    <property type="entry name" value="EPOXHYDRLASE"/>
</dbReference>
<protein>
    <submittedName>
        <fullName evidence="6">Pimeloyl-ACP methyl ester carboxylesterase</fullName>
    </submittedName>
</protein>
<dbReference type="InterPro" id="IPR000639">
    <property type="entry name" value="Epox_hydrolase-like"/>
</dbReference>
<dbReference type="AlphaFoldDB" id="A0A846RT71"/>
<dbReference type="RefSeq" id="WP_167994968.1">
    <property type="nucleotide sequence ID" value="NZ_JAATJL010000001.1"/>
</dbReference>
<dbReference type="PIRSF" id="PIRSF001112">
    <property type="entry name" value="Epoxide_hydrolase"/>
    <property type="match status" value="1"/>
</dbReference>
<keyword evidence="3" id="KW-0378">Hydrolase</keyword>
<dbReference type="Pfam" id="PF06441">
    <property type="entry name" value="EHN"/>
    <property type="match status" value="1"/>
</dbReference>
<evidence type="ECO:0000259" key="5">
    <source>
        <dbReference type="Pfam" id="PF06441"/>
    </source>
</evidence>
<feature type="active site" description="Proton donor" evidence="4">
    <location>
        <position position="322"/>
    </location>
</feature>